<dbReference type="GO" id="GO:0019674">
    <property type="term" value="P:NAD+ metabolic process"/>
    <property type="evidence" value="ECO:0007669"/>
    <property type="project" value="InterPro"/>
</dbReference>
<dbReference type="InterPro" id="IPR017438">
    <property type="entry name" value="ATP-NAD_kinase_N"/>
</dbReference>
<gene>
    <name evidence="1" type="ORF">HMPREF9004_0414</name>
</gene>
<dbReference type="Proteomes" id="UP000013015">
    <property type="component" value="Unassembled WGS sequence"/>
</dbReference>
<evidence type="ECO:0000313" key="1">
    <source>
        <dbReference type="EMBL" id="ENO18744.1"/>
    </source>
</evidence>
<dbReference type="PANTHER" id="PTHR13158">
    <property type="match status" value="1"/>
</dbReference>
<dbReference type="PATRIC" id="fig|888050.3.peg.402"/>
<dbReference type="Gene3D" id="3.40.50.10330">
    <property type="entry name" value="Probable inorganic polyphosphate/atp-NAD kinase, domain 1"/>
    <property type="match status" value="1"/>
</dbReference>
<dbReference type="eggNOG" id="COG0061">
    <property type="taxonomic scope" value="Bacteria"/>
</dbReference>
<reference evidence="1 2" key="1">
    <citation type="submission" date="2013-03" db="EMBL/GenBank/DDBJ databases">
        <title>Reference genome for the Human Microbiome Project.</title>
        <authorList>
            <person name="Aqrawi P."/>
            <person name="Ayvaz T."/>
            <person name="Bess C."/>
            <person name="Blankenburg K."/>
            <person name="Coyle M."/>
            <person name="Deng J."/>
            <person name="Forbes L."/>
            <person name="Fowler G."/>
            <person name="Francisco L."/>
            <person name="Fu Q."/>
            <person name="Gibbs R."/>
            <person name="Gross S."/>
            <person name="Gubbala S."/>
            <person name="Hale W."/>
            <person name="Hemphill L."/>
            <person name="Highlander S."/>
            <person name="Hirani K."/>
            <person name="Jackson L."/>
            <person name="Jakkamsetti A."/>
            <person name="Javaid M."/>
            <person name="Jayaseelan J.C."/>
            <person name="Jiang H."/>
            <person name="Joshi V."/>
            <person name="Korchina V."/>
            <person name="Kovar C."/>
            <person name="Lara F."/>
            <person name="Lee S."/>
            <person name="Liu Y."/>
            <person name="Mata R."/>
            <person name="Mathew T."/>
            <person name="Munidasa M."/>
            <person name="Muzny D."/>
            <person name="Nazareth L."/>
            <person name="Ngo R."/>
            <person name="Nguyen L."/>
            <person name="Nguyen N."/>
            <person name="Okwuonu G."/>
            <person name="Ongeri F."/>
            <person name="Palculict T."/>
            <person name="Patil S."/>
            <person name="Petrosino J."/>
            <person name="Pham C."/>
            <person name="Pham P."/>
            <person name="Pu L.-L."/>
            <person name="Qin X."/>
            <person name="Qu J."/>
            <person name="Reid J."/>
            <person name="Ross M."/>
            <person name="Ruth R."/>
            <person name="Saada N."/>
            <person name="San Lucas F."/>
            <person name="Santibanez J."/>
            <person name="Shang Y."/>
            <person name="Simmons D."/>
            <person name="Song X.-Z."/>
            <person name="Tang L.-Y."/>
            <person name="Thornton R."/>
            <person name="Warren J."/>
            <person name="Weissenberger G."/>
            <person name="Wilczek-Boney K."/>
            <person name="Worley K."/>
            <person name="Youmans B."/>
            <person name="Zhang J."/>
            <person name="Zhang L."/>
            <person name="Zhao Z."/>
            <person name="Zhou C."/>
            <person name="Zhu D."/>
            <person name="Zhu Y."/>
        </authorList>
    </citation>
    <scope>NUCLEOTIDE SEQUENCE [LARGE SCALE GENOMIC DNA]</scope>
    <source>
        <strain evidence="1 2">F0333</strain>
    </source>
</reference>
<dbReference type="SUPFAM" id="SSF111331">
    <property type="entry name" value="NAD kinase/diacylglycerol kinase-like"/>
    <property type="match status" value="1"/>
</dbReference>
<name>N6WET9_9ACTO</name>
<evidence type="ECO:0008006" key="3">
    <source>
        <dbReference type="Google" id="ProtNLM"/>
    </source>
</evidence>
<dbReference type="HOGENOM" id="CLU_054187_0_0_11"/>
<dbReference type="STRING" id="888050.HMPREF9004_0414"/>
<dbReference type="PANTHER" id="PTHR13158:SF5">
    <property type="entry name" value="NAD KINASE 2, MITOCHONDRIAL"/>
    <property type="match status" value="1"/>
</dbReference>
<organism evidence="1 2">
    <name type="scientific">Schaalia cardiffensis F0333</name>
    <dbReference type="NCBI Taxonomy" id="888050"/>
    <lineage>
        <taxon>Bacteria</taxon>
        <taxon>Bacillati</taxon>
        <taxon>Actinomycetota</taxon>
        <taxon>Actinomycetes</taxon>
        <taxon>Actinomycetales</taxon>
        <taxon>Actinomycetaceae</taxon>
        <taxon>Schaalia</taxon>
    </lineage>
</organism>
<dbReference type="RefSeq" id="WP_005962145.1">
    <property type="nucleotide sequence ID" value="NZ_CP040505.1"/>
</dbReference>
<proteinExistence type="predicted"/>
<keyword evidence="2" id="KW-1185">Reference proteome</keyword>
<dbReference type="EMBL" id="AQHZ01000007">
    <property type="protein sequence ID" value="ENO18744.1"/>
    <property type="molecule type" value="Genomic_DNA"/>
</dbReference>
<dbReference type="InterPro" id="IPR017437">
    <property type="entry name" value="ATP-NAD_kinase_PpnK-typ_C"/>
</dbReference>
<comment type="caution">
    <text evidence="1">The sequence shown here is derived from an EMBL/GenBank/DDBJ whole genome shotgun (WGS) entry which is preliminary data.</text>
</comment>
<sequence length="295" mass="32309">MRKRAVIVHRRTELEELLDRHSTRGQVEFFLTSRNRSLAEVQEVHDRHQETLRVMRLAIPSTWARTEVDRDSLSRFLFAPEDVIVVVGQDGLVANVAKYIDAQPVIGVNAAPGRNPGVLVRCAAEQGMAALRAFDEERHVALEQLTMVRAEVDDTRSLTALNEIFIGHASHQSARYRINGGSSFEDQSSSGIVVSTGTGATGWGASLVRGRSMGPLPTPVERSLAWFVREAWPSPTTGVTMTEGILKGVGTLEVTVASDRLVVFGDGIESDRCEVSWGQQIRVGIAERTLALVTP</sequence>
<dbReference type="GO" id="GO:0003951">
    <property type="term" value="F:NAD+ kinase activity"/>
    <property type="evidence" value="ECO:0007669"/>
    <property type="project" value="InterPro"/>
</dbReference>
<dbReference type="InterPro" id="IPR016064">
    <property type="entry name" value="NAD/diacylglycerol_kinase_sf"/>
</dbReference>
<dbReference type="OrthoDB" id="1889537at2"/>
<dbReference type="AlphaFoldDB" id="N6WET9"/>
<evidence type="ECO:0000313" key="2">
    <source>
        <dbReference type="Proteomes" id="UP000013015"/>
    </source>
</evidence>
<dbReference type="Gene3D" id="2.60.200.30">
    <property type="entry name" value="Probable inorganic polyphosphate/atp-NAD kinase, domain 2"/>
    <property type="match status" value="1"/>
</dbReference>
<accession>N6WET9</accession>
<protein>
    <recommendedName>
        <fullName evidence="3">Inorganic polyphosphate/ATP-NAD kinase</fullName>
    </recommendedName>
</protein>